<dbReference type="CDD" id="cd01745">
    <property type="entry name" value="GATase1_2"/>
    <property type="match status" value="1"/>
</dbReference>
<accession>A0A1U7NQG3</accession>
<dbReference type="GO" id="GO:0005829">
    <property type="term" value="C:cytosol"/>
    <property type="evidence" value="ECO:0007669"/>
    <property type="project" value="TreeGrafter"/>
</dbReference>
<dbReference type="STRING" id="1862672.BO225_00910"/>
<dbReference type="Pfam" id="PF07722">
    <property type="entry name" value="Peptidase_C26"/>
    <property type="match status" value="1"/>
</dbReference>
<dbReference type="InterPro" id="IPR011697">
    <property type="entry name" value="Peptidase_C26"/>
</dbReference>
<dbReference type="PANTHER" id="PTHR43235">
    <property type="entry name" value="GLUTAMINE AMIDOTRANSFERASE PB2B2.05-RELATED"/>
    <property type="match status" value="1"/>
</dbReference>
<comment type="caution">
    <text evidence="1">The sequence shown here is derived from an EMBL/GenBank/DDBJ whole genome shotgun (WGS) entry which is preliminary data.</text>
</comment>
<protein>
    <submittedName>
        <fullName evidence="1">Uncharacterized protein</fullName>
    </submittedName>
</protein>
<organism evidence="1 2">
    <name type="scientific">Dubosiella newyorkensis</name>
    <dbReference type="NCBI Taxonomy" id="1862672"/>
    <lineage>
        <taxon>Bacteria</taxon>
        <taxon>Bacillati</taxon>
        <taxon>Bacillota</taxon>
        <taxon>Erysipelotrichia</taxon>
        <taxon>Erysipelotrichales</taxon>
        <taxon>Erysipelotrichaceae</taxon>
        <taxon>Dubosiella</taxon>
    </lineage>
</organism>
<dbReference type="SUPFAM" id="SSF52317">
    <property type="entry name" value="Class I glutamine amidotransferase-like"/>
    <property type="match status" value="1"/>
</dbReference>
<gene>
    <name evidence="1" type="ORF">BO225_00910</name>
</gene>
<dbReference type="PRINTS" id="PR00097">
    <property type="entry name" value="ANTSNTHASEII"/>
</dbReference>
<dbReference type="InterPro" id="IPR044668">
    <property type="entry name" value="PuuD-like"/>
</dbReference>
<dbReference type="InterPro" id="IPR029062">
    <property type="entry name" value="Class_I_gatase-like"/>
</dbReference>
<dbReference type="GO" id="GO:0006598">
    <property type="term" value="P:polyamine catabolic process"/>
    <property type="evidence" value="ECO:0007669"/>
    <property type="project" value="TreeGrafter"/>
</dbReference>
<proteinExistence type="predicted"/>
<dbReference type="Gene3D" id="3.40.50.880">
    <property type="match status" value="1"/>
</dbReference>
<dbReference type="PANTHER" id="PTHR43235:SF1">
    <property type="entry name" value="GLUTAMINE AMIDOTRANSFERASE PB2B2.05-RELATED"/>
    <property type="match status" value="1"/>
</dbReference>
<dbReference type="GO" id="GO:0033969">
    <property type="term" value="F:gamma-glutamyl-gamma-aminobutyrate hydrolase activity"/>
    <property type="evidence" value="ECO:0007669"/>
    <property type="project" value="TreeGrafter"/>
</dbReference>
<dbReference type="PRINTS" id="PR00096">
    <property type="entry name" value="GATASE"/>
</dbReference>
<dbReference type="EMBL" id="MPKA01000030">
    <property type="protein sequence ID" value="OLU47874.1"/>
    <property type="molecule type" value="Genomic_DNA"/>
</dbReference>
<sequence length="253" mass="28967">MALKPIIGIAAQILKDPSDQFIGQRYVRLNEDYIEAIKKAGGIAMVLTDLPIKDLEVLLLRCDGLILSGGWDIDPLLYRETEHSKLGRINRKNDDFFIDALNLAENLGIPILGICKGHQLINVAHGGSLYQDLESQNTKAFHHFQKGNRADYSHFVFIESDSWLSQFYPEQILVNSFHHQAIKKLADDFKISALSKDGVIEAIEHKNKPIFGVQWHPEMLLSENEENALLLMKRFIRYCIDRNEIEEELDRID</sequence>
<dbReference type="PROSITE" id="PS51273">
    <property type="entry name" value="GATASE_TYPE_1"/>
    <property type="match status" value="1"/>
</dbReference>
<dbReference type="AlphaFoldDB" id="A0A1U7NQG3"/>
<name>A0A1U7NQG3_9FIRM</name>
<evidence type="ECO:0000313" key="1">
    <source>
        <dbReference type="EMBL" id="OLU47874.1"/>
    </source>
</evidence>
<dbReference type="Proteomes" id="UP000186705">
    <property type="component" value="Unassembled WGS sequence"/>
</dbReference>
<reference evidence="1 2" key="1">
    <citation type="submission" date="2016-11" db="EMBL/GenBank/DDBJ databases">
        <title>Description of two novel members of the family Erysipelotrichaceae: Ileibacterium lipovorans gen. nov., sp. nov. and Dubosiella newyorkensis, gen. nov., sp. nov.</title>
        <authorList>
            <person name="Cox L.M."/>
            <person name="Sohn J."/>
            <person name="Tyrrell K.L."/>
            <person name="Citron D.M."/>
            <person name="Lawson P.A."/>
            <person name="Patel N.B."/>
            <person name="Iizumi T."/>
            <person name="Perez-Perez G.I."/>
            <person name="Goldstein E.J."/>
            <person name="Blaser M.J."/>
        </authorList>
    </citation>
    <scope>NUCLEOTIDE SEQUENCE [LARGE SCALE GENOMIC DNA]</scope>
    <source>
        <strain evidence="1 2">NYU-BL-A4</strain>
    </source>
</reference>
<evidence type="ECO:0000313" key="2">
    <source>
        <dbReference type="Proteomes" id="UP000186705"/>
    </source>
</evidence>
<keyword evidence="2" id="KW-1185">Reference proteome</keyword>